<dbReference type="EMBL" id="LHQQ01000025">
    <property type="protein sequence ID" value="KOS46682.1"/>
    <property type="molecule type" value="Genomic_DNA"/>
</dbReference>
<reference evidence="1 2" key="1">
    <citation type="submission" date="2015-08" db="EMBL/GenBank/DDBJ databases">
        <title>Genome sequencing of Penicillium nordicum.</title>
        <authorList>
            <person name="Nguyen H.D."/>
            <person name="Seifert K.A."/>
        </authorList>
    </citation>
    <scope>NUCLEOTIDE SEQUENCE [LARGE SCALE GENOMIC DNA]</scope>
    <source>
        <strain evidence="1 2">DAOMC 185683</strain>
    </source>
</reference>
<dbReference type="STRING" id="229535.A0A0M9WIZ9"/>
<dbReference type="OrthoDB" id="5379619at2759"/>
<proteinExistence type="predicted"/>
<keyword evidence="2" id="KW-1185">Reference proteome</keyword>
<comment type="caution">
    <text evidence="1">The sequence shown here is derived from an EMBL/GenBank/DDBJ whole genome shotgun (WGS) entry which is preliminary data.</text>
</comment>
<dbReference type="AlphaFoldDB" id="A0A0M9WIZ9"/>
<organism evidence="1 2">
    <name type="scientific">Penicillium nordicum</name>
    <dbReference type="NCBI Taxonomy" id="229535"/>
    <lineage>
        <taxon>Eukaryota</taxon>
        <taxon>Fungi</taxon>
        <taxon>Dikarya</taxon>
        <taxon>Ascomycota</taxon>
        <taxon>Pezizomycotina</taxon>
        <taxon>Eurotiomycetes</taxon>
        <taxon>Eurotiomycetidae</taxon>
        <taxon>Eurotiales</taxon>
        <taxon>Aspergillaceae</taxon>
        <taxon>Penicillium</taxon>
    </lineage>
</organism>
<sequence length="75" mass="8574">MKGVKCKYQEVVILALNVELKAFIKLNWSYYEMDPDQGFDTYLGWCIDVAGAKEESAKGHFRHAGLKNEGVLENY</sequence>
<accession>A0A0M9WIZ9</accession>
<evidence type="ECO:0000313" key="2">
    <source>
        <dbReference type="Proteomes" id="UP000037696"/>
    </source>
</evidence>
<evidence type="ECO:0000313" key="1">
    <source>
        <dbReference type="EMBL" id="KOS46682.1"/>
    </source>
</evidence>
<dbReference type="Proteomes" id="UP000037696">
    <property type="component" value="Unassembled WGS sequence"/>
</dbReference>
<name>A0A0M9WIZ9_9EURO</name>
<gene>
    <name evidence="1" type="ORF">ACN38_g2306</name>
</gene>
<protein>
    <submittedName>
        <fullName evidence="1">Uncharacterized protein</fullName>
    </submittedName>
</protein>